<feature type="signal peptide" evidence="2">
    <location>
        <begin position="1"/>
        <end position="23"/>
    </location>
</feature>
<dbReference type="Pfam" id="PF02630">
    <property type="entry name" value="SCO1-SenC"/>
    <property type="match status" value="1"/>
</dbReference>
<dbReference type="InterPro" id="IPR003782">
    <property type="entry name" value="SCO1/SenC"/>
</dbReference>
<keyword evidence="4" id="KW-1185">Reference proteome</keyword>
<dbReference type="Gene3D" id="3.40.30.10">
    <property type="entry name" value="Glutaredoxin"/>
    <property type="match status" value="1"/>
</dbReference>
<sequence>MKNYLTKFRAFLLFVCPAMFAFALPFVKPVSQTGDFYGQLSQAQAYNILLNQQGELNDYQGKYTYLFLGFQGCSQACPRQLLNLAALADDAALQAAQFLYIDLVISDPQQAFNSAVLNKLEFRQVADFQQSIEVSQRFPGYVSTSFDQQVVDHSAYLYLLNPQGEVSLIYTQQNLDISQVVTDFKLLQQGDLL</sequence>
<evidence type="ECO:0000256" key="2">
    <source>
        <dbReference type="SAM" id="SignalP"/>
    </source>
</evidence>
<evidence type="ECO:0000256" key="1">
    <source>
        <dbReference type="ARBA" id="ARBA00010996"/>
    </source>
</evidence>
<evidence type="ECO:0000313" key="3">
    <source>
        <dbReference type="EMBL" id="MEE1674372.1"/>
    </source>
</evidence>
<proteinExistence type="inferred from homology"/>
<reference evidence="4" key="1">
    <citation type="submission" date="2023-07" db="EMBL/GenBank/DDBJ databases">
        <title>Draft genome sequence of Agarivorans aestuarii strain ZMCS4, a CAZymes producing bacteria isolated from the marine brown algae Clodostephus spongiosus.</title>
        <authorList>
            <person name="Lorente B."/>
            <person name="Cabral C."/>
            <person name="Frias J."/>
            <person name="Faria J."/>
            <person name="Toubarro D."/>
        </authorList>
    </citation>
    <scope>NUCLEOTIDE SEQUENCE [LARGE SCALE GENOMIC DNA]</scope>
    <source>
        <strain evidence="4">ZMCS4</strain>
    </source>
</reference>
<protein>
    <submittedName>
        <fullName evidence="3">SCO family protein</fullName>
    </submittedName>
</protein>
<comment type="caution">
    <text evidence="3">The sequence shown here is derived from an EMBL/GenBank/DDBJ whole genome shotgun (WGS) entry which is preliminary data.</text>
</comment>
<dbReference type="Proteomes" id="UP001310248">
    <property type="component" value="Unassembled WGS sequence"/>
</dbReference>
<comment type="similarity">
    <text evidence="1">Belongs to the SCO1/2 family.</text>
</comment>
<gene>
    <name evidence="3" type="ORF">SNR37_003810</name>
</gene>
<dbReference type="EMBL" id="JAYDYW010000007">
    <property type="protein sequence ID" value="MEE1674372.1"/>
    <property type="molecule type" value="Genomic_DNA"/>
</dbReference>
<reference evidence="3 4" key="2">
    <citation type="submission" date="2023-12" db="EMBL/GenBank/DDBJ databases">
        <authorList>
            <consortium name="Cladostephus spongiosus"/>
            <person name="Lorente B."/>
            <person name="Cabral C."/>
            <person name="Frias J."/>
            <person name="Faria J."/>
            <person name="Toubarro D."/>
        </authorList>
    </citation>
    <scope>NUCLEOTIDE SEQUENCE [LARGE SCALE GENOMIC DNA]</scope>
    <source>
        <strain evidence="3 4">ZMCS4</strain>
    </source>
</reference>
<accession>A0ABU7G552</accession>
<evidence type="ECO:0000313" key="4">
    <source>
        <dbReference type="Proteomes" id="UP001310248"/>
    </source>
</evidence>
<feature type="chain" id="PRO_5046434130" evidence="2">
    <location>
        <begin position="24"/>
        <end position="193"/>
    </location>
</feature>
<keyword evidence="2" id="KW-0732">Signal</keyword>
<dbReference type="SUPFAM" id="SSF52833">
    <property type="entry name" value="Thioredoxin-like"/>
    <property type="match status" value="1"/>
</dbReference>
<dbReference type="RefSeq" id="WP_329775503.1">
    <property type="nucleotide sequence ID" value="NZ_JAYDYW010000007.1"/>
</dbReference>
<organism evidence="3 4">
    <name type="scientific">Agarivorans aestuarii</name>
    <dbReference type="NCBI Taxonomy" id="1563703"/>
    <lineage>
        <taxon>Bacteria</taxon>
        <taxon>Pseudomonadati</taxon>
        <taxon>Pseudomonadota</taxon>
        <taxon>Gammaproteobacteria</taxon>
        <taxon>Alteromonadales</taxon>
        <taxon>Alteromonadaceae</taxon>
        <taxon>Agarivorans</taxon>
    </lineage>
</organism>
<dbReference type="InterPro" id="IPR036249">
    <property type="entry name" value="Thioredoxin-like_sf"/>
</dbReference>
<name>A0ABU7G552_9ALTE</name>